<evidence type="ECO:0000256" key="1">
    <source>
        <dbReference type="SAM" id="MobiDB-lite"/>
    </source>
</evidence>
<keyword evidence="2" id="KW-1185">Reference proteome</keyword>
<reference evidence="3" key="1">
    <citation type="submission" date="2025-08" db="UniProtKB">
        <authorList>
            <consortium name="RefSeq"/>
        </authorList>
    </citation>
    <scope>IDENTIFICATION</scope>
</reference>
<protein>
    <submittedName>
        <fullName evidence="3">SCY1-like protein 2</fullName>
    </submittedName>
</protein>
<feature type="region of interest" description="Disordered" evidence="1">
    <location>
        <begin position="69"/>
        <end position="115"/>
    </location>
</feature>
<dbReference type="PANTHER" id="PTHR12984:SF6">
    <property type="entry name" value="SCY1-LIKE PROTEIN 2"/>
    <property type="match status" value="1"/>
</dbReference>
<proteinExistence type="predicted"/>
<dbReference type="KEGG" id="dci:108252853"/>
<organism evidence="2 3">
    <name type="scientific">Diaphorina citri</name>
    <name type="common">Asian citrus psyllid</name>
    <dbReference type="NCBI Taxonomy" id="121845"/>
    <lineage>
        <taxon>Eukaryota</taxon>
        <taxon>Metazoa</taxon>
        <taxon>Ecdysozoa</taxon>
        <taxon>Arthropoda</taxon>
        <taxon>Hexapoda</taxon>
        <taxon>Insecta</taxon>
        <taxon>Pterygota</taxon>
        <taxon>Neoptera</taxon>
        <taxon>Paraneoptera</taxon>
        <taxon>Hemiptera</taxon>
        <taxon>Sternorrhyncha</taxon>
        <taxon>Psylloidea</taxon>
        <taxon>Psyllidae</taxon>
        <taxon>Diaphorininae</taxon>
        <taxon>Diaphorina</taxon>
    </lineage>
</organism>
<evidence type="ECO:0000313" key="3">
    <source>
        <dbReference type="RefSeq" id="XP_026682124.1"/>
    </source>
</evidence>
<dbReference type="PANTHER" id="PTHR12984">
    <property type="entry name" value="SCY1-RELATED S/T PROTEIN KINASE-LIKE"/>
    <property type="match status" value="1"/>
</dbReference>
<gene>
    <name evidence="3" type="primary">LOC108252853</name>
</gene>
<dbReference type="Proteomes" id="UP000079169">
    <property type="component" value="Unplaced"/>
</dbReference>
<dbReference type="RefSeq" id="XP_026682124.1">
    <property type="nucleotide sequence ID" value="XM_026826323.1"/>
</dbReference>
<dbReference type="InterPro" id="IPR051177">
    <property type="entry name" value="CIK-Related_Protein"/>
</dbReference>
<dbReference type="GeneID" id="108252853"/>
<evidence type="ECO:0000313" key="2">
    <source>
        <dbReference type="Proteomes" id="UP000079169"/>
    </source>
</evidence>
<sequence>MAISKEIMATKILPFLMPLVIENSLSLNQFNSLVAVIKDMVNRVEAEHRTKLEQLNSIAQEQKSLDMSAASVGVESKPPTSTSSVGLDQLFGKSGPSSPQSNNFPGANHSNGFSGSLSFEEKHRIINEKEAHIRFQQEPKINLSSKPVTNKSNNLLDDELKKMSLAQLDRVQTSITSPPSQQPGMVTPAYNPVTNKSNNLLDDELKKILVW</sequence>
<accession>A0A3Q0J0X3</accession>
<dbReference type="PaxDb" id="121845-A0A3Q0J0X3"/>
<name>A0A3Q0J0X3_DIACI</name>
<dbReference type="AlphaFoldDB" id="A0A3Q0J0X3"/>
<feature type="compositionally biased region" description="Polar residues" evidence="1">
    <location>
        <begin position="95"/>
        <end position="115"/>
    </location>
</feature>